<feature type="transmembrane region" description="Helical" evidence="1">
    <location>
        <begin position="81"/>
        <end position="99"/>
    </location>
</feature>
<feature type="transmembrane region" description="Helical" evidence="1">
    <location>
        <begin position="14"/>
        <end position="35"/>
    </location>
</feature>
<feature type="transmembrane region" description="Helical" evidence="1">
    <location>
        <begin position="311"/>
        <end position="329"/>
    </location>
</feature>
<feature type="transmembrane region" description="Helical" evidence="1">
    <location>
        <begin position="335"/>
        <end position="354"/>
    </location>
</feature>
<dbReference type="OrthoDB" id="5688157at2"/>
<evidence type="ECO:0000313" key="3">
    <source>
        <dbReference type="Proteomes" id="UP000230282"/>
    </source>
</evidence>
<keyword evidence="1" id="KW-0472">Membrane</keyword>
<accession>A0A2M8RTJ5</accession>
<evidence type="ECO:0000256" key="1">
    <source>
        <dbReference type="SAM" id="Phobius"/>
    </source>
</evidence>
<feature type="transmembrane region" description="Helical" evidence="1">
    <location>
        <begin position="47"/>
        <end position="69"/>
    </location>
</feature>
<feature type="transmembrane region" description="Helical" evidence="1">
    <location>
        <begin position="120"/>
        <end position="144"/>
    </location>
</feature>
<proteinExistence type="predicted"/>
<dbReference type="Proteomes" id="UP000230282">
    <property type="component" value="Unassembled WGS sequence"/>
</dbReference>
<keyword evidence="1" id="KW-1133">Transmembrane helix</keyword>
<reference evidence="2 3" key="1">
    <citation type="submission" date="2017-11" db="EMBL/GenBank/DDBJ databases">
        <title>Reclassification of Bisgaard taxon 5 as Caviibacterium pharyngocola gen. nov., sp. nov.</title>
        <authorList>
            <person name="Christensen H."/>
        </authorList>
    </citation>
    <scope>NUCLEOTIDE SEQUENCE [LARGE SCALE GENOMIC DNA]</scope>
    <source>
        <strain evidence="2 3">7_3</strain>
    </source>
</reference>
<feature type="transmembrane region" description="Helical" evidence="1">
    <location>
        <begin position="191"/>
        <end position="217"/>
    </location>
</feature>
<protein>
    <submittedName>
        <fullName evidence="2">Uncharacterized protein</fullName>
    </submittedName>
</protein>
<comment type="caution">
    <text evidence="2">The sequence shown here is derived from an EMBL/GenBank/DDBJ whole genome shotgun (WGS) entry which is preliminary data.</text>
</comment>
<dbReference type="RefSeq" id="WP_100297394.1">
    <property type="nucleotide sequence ID" value="NZ_PHGZ01000025.1"/>
</dbReference>
<keyword evidence="1" id="KW-0812">Transmembrane</keyword>
<feature type="transmembrane region" description="Helical" evidence="1">
    <location>
        <begin position="223"/>
        <end position="242"/>
    </location>
</feature>
<feature type="transmembrane region" description="Helical" evidence="1">
    <location>
        <begin position="156"/>
        <end position="179"/>
    </location>
</feature>
<gene>
    <name evidence="2" type="ORF">CVP04_10135</name>
</gene>
<sequence length="393" mass="44485">MSALFNLFYLYDPWLFHFFRTAFFVGIVALAYLAYKWLRAENKQGIFLPLDSFGVIIALILFSFIPLLIHGTRDFSVIVQYTKTLILFIFAVGIFNVFYAESNGQQKAVRDLKIGIGVQAALGFLALAGVSFAIDFALSTNVILPNFYGSEQEYRLYNLTSSAFFQLSAFYLMLLHFLLAYNQRHNNISAVFLFLLLCIGLISGRTFLMLSVISIALYFKWRYVPALLAFGGLCVFLAMNYAENKYVAHALEPLINLLNHQGLSSSSTDTLMQKHLFIPTLKQILIGDGYYVTADGKYYGLTDSGFLRQTLYGGIVNVAVCFAFTAYFVRKIALVWFNGSWRFILSALFILSVLNVKADTYAFPGIMLVLLMFLSLFGQQGKYKILFPSWEKS</sequence>
<keyword evidence="3" id="KW-1185">Reference proteome</keyword>
<dbReference type="AlphaFoldDB" id="A0A2M8RTJ5"/>
<evidence type="ECO:0000313" key="2">
    <source>
        <dbReference type="EMBL" id="PJG82212.1"/>
    </source>
</evidence>
<dbReference type="EMBL" id="PHGZ01000025">
    <property type="protein sequence ID" value="PJG82212.1"/>
    <property type="molecule type" value="Genomic_DNA"/>
</dbReference>
<feature type="transmembrane region" description="Helical" evidence="1">
    <location>
        <begin position="361"/>
        <end position="378"/>
    </location>
</feature>
<name>A0A2M8RTJ5_9PAST</name>
<organism evidence="2 3">
    <name type="scientific">Caviibacterium pharyngocola</name>
    <dbReference type="NCBI Taxonomy" id="28159"/>
    <lineage>
        <taxon>Bacteria</taxon>
        <taxon>Pseudomonadati</taxon>
        <taxon>Pseudomonadota</taxon>
        <taxon>Gammaproteobacteria</taxon>
        <taxon>Pasteurellales</taxon>
        <taxon>Pasteurellaceae</taxon>
        <taxon>Caviibacterium</taxon>
    </lineage>
</organism>